<organism evidence="1 2">
    <name type="scientific">Solanum tuberosum</name>
    <name type="common">Potato</name>
    <dbReference type="NCBI Taxonomy" id="4113"/>
    <lineage>
        <taxon>Eukaryota</taxon>
        <taxon>Viridiplantae</taxon>
        <taxon>Streptophyta</taxon>
        <taxon>Embryophyta</taxon>
        <taxon>Tracheophyta</taxon>
        <taxon>Spermatophyta</taxon>
        <taxon>Magnoliopsida</taxon>
        <taxon>eudicotyledons</taxon>
        <taxon>Gunneridae</taxon>
        <taxon>Pentapetalae</taxon>
        <taxon>asterids</taxon>
        <taxon>lamiids</taxon>
        <taxon>Solanales</taxon>
        <taxon>Solanaceae</taxon>
        <taxon>Solanoideae</taxon>
        <taxon>Solaneae</taxon>
        <taxon>Solanum</taxon>
    </lineage>
</organism>
<name>M1DSN2_SOLTU</name>
<dbReference type="AlphaFoldDB" id="M1DSN2"/>
<dbReference type="Proteomes" id="UP000011115">
    <property type="component" value="Unassembled WGS sequence"/>
</dbReference>
<sequence length="104" mass="11619">MLIKEIDISCLMIHAKKIEEEKLKERAKVSKREKTCDGDFHILGCLTQNIKEVVVIGRLSSLAKVWQEPIGKFLTGTDVCFGCGKSGYKVKNYLLQASKGKDST</sequence>
<dbReference type="Gramene" id="PGSC0003DMT400093766">
    <property type="protein sequence ID" value="PGSC0003DMT400093766"/>
    <property type="gene ID" value="PGSC0003DMG400043337"/>
</dbReference>
<dbReference type="HOGENOM" id="CLU_2254918_0_0_1"/>
<protein>
    <recommendedName>
        <fullName evidence="3">Gag-pol polyprotein</fullName>
    </recommendedName>
</protein>
<proteinExistence type="predicted"/>
<evidence type="ECO:0008006" key="3">
    <source>
        <dbReference type="Google" id="ProtNLM"/>
    </source>
</evidence>
<reference evidence="2" key="1">
    <citation type="journal article" date="2011" name="Nature">
        <title>Genome sequence and analysis of the tuber crop potato.</title>
        <authorList>
            <consortium name="The Potato Genome Sequencing Consortium"/>
        </authorList>
    </citation>
    <scope>NUCLEOTIDE SEQUENCE [LARGE SCALE GENOMIC DNA]</scope>
    <source>
        <strain evidence="2">cv. DM1-3 516 R44</strain>
    </source>
</reference>
<dbReference type="PaxDb" id="4113-PGSC0003DMT400093766"/>
<keyword evidence="2" id="KW-1185">Reference proteome</keyword>
<evidence type="ECO:0000313" key="2">
    <source>
        <dbReference type="Proteomes" id="UP000011115"/>
    </source>
</evidence>
<dbReference type="EnsemblPlants" id="PGSC0003DMT400093766">
    <property type="protein sequence ID" value="PGSC0003DMT400093766"/>
    <property type="gene ID" value="PGSC0003DMG400043337"/>
</dbReference>
<evidence type="ECO:0000313" key="1">
    <source>
        <dbReference type="EnsemblPlants" id="PGSC0003DMT400093766"/>
    </source>
</evidence>
<reference evidence="1" key="2">
    <citation type="submission" date="2015-06" db="UniProtKB">
        <authorList>
            <consortium name="EnsemblPlants"/>
        </authorList>
    </citation>
    <scope>IDENTIFICATION</scope>
    <source>
        <strain evidence="1">DM1-3 516 R44</strain>
    </source>
</reference>
<dbReference type="InParanoid" id="M1DSN2"/>
<accession>M1DSN2</accession>